<feature type="transmembrane region" description="Helical" evidence="12">
    <location>
        <begin position="370"/>
        <end position="392"/>
    </location>
</feature>
<sequence length="1171" mass="126096">MTGCDRHGLPPLSPHQTPAVTCAAMSRVEHDAPDEVSEQAPETNPDRTKAAGVDRLKAIAVLSGIAALILFCLTPLLPVKQEQSSFSWPQGGDLRSVDAPLMSYHPENLDITLPLSEVRDLNGNQTTVLSTVPEGAEEATLRGMFVRSTPDGLDVVVRNSVALSVDTDTLESLPDGAQLRITSDYEGTRAWIPDATDEDGNPLEGGFGDDIRPMLTGIFTEMTDTPENTQAAIDAGLRVDVTVDSRYTSTASGIKIAAMVLGVLFMVVSLWALHRMDILDGRTRTRRRFLPANWWRPRWLDGVVGGVLVVWYFIGANTADDGYLLTMARASQESGYMANYYRWFGVPESPFGAPYYDLLALMTHVSTASVWMRLPVLIASLLTWMLLSREVLPRLGAKISQRQVAHWTAAAVFLVFAMTFNNGLRPEPVIALGALLTWVCMERAIATGRLLPAAIGVIVASLSLAAGPTGLMAVASILVALSGLVRIVIRRLPLLNAGKGSSKKKITGAVVAQIMPFFAAGTAVLICVFGDQTLSTVMESIGVRGPVGPSLSWYEEPQRYTELLKQTVDGSFPRRFSVLMMLLCLAVVVASMLRNRRVPGTAHGPALRMTLVVVGTMFFMTFTPTKWTHHFGVYAGIAAGLAALAAVAASTMAMRSARNRIVFLGACLLLFAFTLAGTNGWWYISSFGVPWYDKPIQVAGFEISTGMMVLAVIVMFIGVVIGFLNDIREANATTDAELKEVDRREAAQAQRFTGVAAAPIAVLTAIVVLFNLASLGKGFISQWPSYSVGKGNLTALAGNTSGMAGDALVESDTNESFLQTADGTDFADSLVGDNSRGFGENNIPNRIQESSDSSDSGSSPQTSAVDTGAFGSSDEEGDVTDTGPGGGLNSRQGANGSYAQLPFDIDRTQVPVVGSYTDGLQLQAETTTSWYTLPERSDDSPLLIISAAGEVSHLDMNGVRQYGQELKLQYGRSTGDGTSSDDFEVMGELEPLDIGTAPQWRNLRFPMDQIPEDADVVRIHAADLNVTPDQWLAFTPPRVPTLAPLDDIIGDAPTLLDWSVPLQFPAQRPFSHYAGVAEVPEYQISPEHDAKKAHAPVMDYYGGGAGGLTQMVTHGTEMSTYLDNDWQRDWGVVTKLTPFASSTGEEPKTVDLDIETENRSGLWSPGPMRLS</sequence>
<dbReference type="EC" id="2.4.2.-" evidence="16"/>
<evidence type="ECO:0000259" key="14">
    <source>
        <dbReference type="Pfam" id="PF14896"/>
    </source>
</evidence>
<dbReference type="AlphaFoldDB" id="X5EDQ9"/>
<evidence type="ECO:0000259" key="13">
    <source>
        <dbReference type="Pfam" id="PF04602"/>
    </source>
</evidence>
<dbReference type="InterPro" id="IPR032731">
    <property type="entry name" value="Arabino_trans_C"/>
</dbReference>
<evidence type="ECO:0000256" key="4">
    <source>
        <dbReference type="ARBA" id="ARBA00022475"/>
    </source>
</evidence>
<dbReference type="Pfam" id="PF04602">
    <property type="entry name" value="Arabinose_trans"/>
    <property type="match status" value="1"/>
</dbReference>
<dbReference type="HOGENOM" id="CLU_010182_0_0_11"/>
<dbReference type="Gene3D" id="2.60.120.940">
    <property type="entry name" value="EmbC, C-terminal domain, subdomain 2"/>
    <property type="match status" value="1"/>
</dbReference>
<accession>X5EDQ9</accession>
<feature type="transmembrane region" description="Helical" evidence="12">
    <location>
        <begin position="605"/>
        <end position="625"/>
    </location>
</feature>
<feature type="transmembrane region" description="Helical" evidence="12">
    <location>
        <begin position="510"/>
        <end position="530"/>
    </location>
</feature>
<evidence type="ECO:0000259" key="15">
    <source>
        <dbReference type="Pfam" id="PF17689"/>
    </source>
</evidence>
<evidence type="ECO:0000256" key="7">
    <source>
        <dbReference type="ARBA" id="ARBA00022692"/>
    </source>
</evidence>
<keyword evidence="5 16" id="KW-0328">Glycosyltransferase</keyword>
<proteinExistence type="inferred from homology"/>
<evidence type="ECO:0000256" key="6">
    <source>
        <dbReference type="ARBA" id="ARBA00022679"/>
    </source>
</evidence>
<evidence type="ECO:0000256" key="1">
    <source>
        <dbReference type="ARBA" id="ARBA00003001"/>
    </source>
</evidence>
<evidence type="ECO:0000256" key="5">
    <source>
        <dbReference type="ARBA" id="ARBA00022676"/>
    </source>
</evidence>
<feature type="transmembrane region" description="Helical" evidence="12">
    <location>
        <begin position="661"/>
        <end position="683"/>
    </location>
</feature>
<keyword evidence="6 16" id="KW-0808">Transferase</keyword>
<dbReference type="GO" id="GO:0005886">
    <property type="term" value="C:plasma membrane"/>
    <property type="evidence" value="ECO:0007669"/>
    <property type="project" value="UniProtKB-SubCell"/>
</dbReference>
<evidence type="ECO:0000313" key="17">
    <source>
        <dbReference type="Proteomes" id="UP000023703"/>
    </source>
</evidence>
<protein>
    <submittedName>
        <fullName evidence="16">Putative arabinosyltransferase C</fullName>
        <ecNumber evidence="16">2.4.2.-</ecNumber>
    </submittedName>
</protein>
<feature type="transmembrane region" description="Helical" evidence="12">
    <location>
        <begin position="404"/>
        <end position="423"/>
    </location>
</feature>
<comment type="function">
    <text evidence="1">Arabinosyl transferase responsible for the polymerization of arabinose into the arabinan of arabinogalactan.</text>
</comment>
<feature type="transmembrane region" description="Helical" evidence="12">
    <location>
        <begin position="295"/>
        <end position="314"/>
    </location>
</feature>
<dbReference type="eggNOG" id="COG1807">
    <property type="taxonomic scope" value="Bacteria"/>
</dbReference>
<feature type="transmembrane region" description="Helical" evidence="12">
    <location>
        <begin position="256"/>
        <end position="274"/>
    </location>
</feature>
<dbReference type="InterPro" id="IPR027451">
    <property type="entry name" value="EmbABC_dom1"/>
</dbReference>
<feature type="transmembrane region" description="Helical" evidence="12">
    <location>
        <begin position="703"/>
        <end position="724"/>
    </location>
</feature>
<feature type="domain" description="Arabinofuranosyltransferase central" evidence="13">
    <location>
        <begin position="250"/>
        <end position="721"/>
    </location>
</feature>
<reference evidence="16 17" key="1">
    <citation type="journal article" date="2015" name="Int. J. Syst. Evol. Microbiol.">
        <title>Revisiting Corynebacterium glyciniphilum (ex Kubota et al., 1972) sp. nov., nom. rev., isolated from putrefied banana.</title>
        <authorList>
            <person name="Al-Dilaimi A."/>
            <person name="Bednarz H."/>
            <person name="Lomker A."/>
            <person name="Niehaus K."/>
            <person name="Kalinowski J."/>
            <person name="Ruckert C."/>
        </authorList>
    </citation>
    <scope>NUCLEOTIDE SEQUENCE [LARGE SCALE GENOMIC DNA]</scope>
    <source>
        <strain evidence="16">AJ 3170</strain>
    </source>
</reference>
<organism evidence="16 17">
    <name type="scientific">Corynebacterium glyciniphilum AJ 3170</name>
    <dbReference type="NCBI Taxonomy" id="1404245"/>
    <lineage>
        <taxon>Bacteria</taxon>
        <taxon>Bacillati</taxon>
        <taxon>Actinomycetota</taxon>
        <taxon>Actinomycetes</taxon>
        <taxon>Mycobacteriales</taxon>
        <taxon>Corynebacteriaceae</taxon>
        <taxon>Corynebacterium</taxon>
    </lineage>
</organism>
<feature type="transmembrane region" description="Helical" evidence="12">
    <location>
        <begin position="56"/>
        <end position="77"/>
    </location>
</feature>
<feature type="region of interest" description="Disordered" evidence="11">
    <location>
        <begin position="829"/>
        <end position="895"/>
    </location>
</feature>
<evidence type="ECO:0000256" key="9">
    <source>
        <dbReference type="ARBA" id="ARBA00023136"/>
    </source>
</evidence>
<keyword evidence="7 12" id="KW-0812">Transmembrane</keyword>
<evidence type="ECO:0000256" key="8">
    <source>
        <dbReference type="ARBA" id="ARBA00022989"/>
    </source>
</evidence>
<dbReference type="KEGG" id="cgy:CGLY_15495"/>
<keyword evidence="4" id="KW-1003">Cell membrane</keyword>
<comment type="subcellular location">
    <subcellularLocation>
        <location evidence="2">Cell membrane</location>
        <topology evidence="2">Multi-pass membrane protein</topology>
    </subcellularLocation>
</comment>
<feature type="transmembrane region" description="Helical" evidence="12">
    <location>
        <begin position="472"/>
        <end position="489"/>
    </location>
</feature>
<keyword evidence="8 12" id="KW-1133">Transmembrane helix</keyword>
<evidence type="ECO:0000256" key="10">
    <source>
        <dbReference type="ARBA" id="ARBA00023316"/>
    </source>
</evidence>
<dbReference type="Gene3D" id="2.60.120.610">
    <property type="entry name" value="arabinofuranosyltransferase like domain"/>
    <property type="match status" value="1"/>
</dbReference>
<dbReference type="GO" id="GO:0052636">
    <property type="term" value="F:arabinosyltransferase activity"/>
    <property type="evidence" value="ECO:0007669"/>
    <property type="project" value="InterPro"/>
</dbReference>
<dbReference type="Proteomes" id="UP000023703">
    <property type="component" value="Chromosome"/>
</dbReference>
<dbReference type="Pfam" id="PF17689">
    <property type="entry name" value="Arabino_trans_N"/>
    <property type="match status" value="1"/>
</dbReference>
<evidence type="ECO:0000256" key="11">
    <source>
        <dbReference type="SAM" id="MobiDB-lite"/>
    </source>
</evidence>
<dbReference type="InterPro" id="IPR040920">
    <property type="entry name" value="Arabino_trans_N"/>
</dbReference>
<feature type="transmembrane region" description="Helical" evidence="12">
    <location>
        <begin position="631"/>
        <end position="649"/>
    </location>
</feature>
<dbReference type="GO" id="GO:0071555">
    <property type="term" value="P:cell wall organization"/>
    <property type="evidence" value="ECO:0007669"/>
    <property type="project" value="UniProtKB-KW"/>
</dbReference>
<evidence type="ECO:0000256" key="3">
    <source>
        <dbReference type="ARBA" id="ARBA00008195"/>
    </source>
</evidence>
<name>X5EDQ9_9CORY</name>
<keyword evidence="9 12" id="KW-0472">Membrane</keyword>
<feature type="domain" description="Arabinosyltransferas concanavalin like" evidence="15">
    <location>
        <begin position="80"/>
        <end position="246"/>
    </location>
</feature>
<dbReference type="InterPro" id="IPR007680">
    <property type="entry name" value="Arabino_trans_central"/>
</dbReference>
<feature type="transmembrane region" description="Helical" evidence="12">
    <location>
        <begin position="576"/>
        <end position="593"/>
    </location>
</feature>
<keyword evidence="10" id="KW-0961">Cell wall biogenesis/degradation</keyword>
<dbReference type="STRING" id="1404245.CGLY_15495"/>
<dbReference type="Pfam" id="PF14896">
    <property type="entry name" value="Arabino_trans_C"/>
    <property type="match status" value="1"/>
</dbReference>
<feature type="domain" description="Arabinosyltransferase C-terminal" evidence="14">
    <location>
        <begin position="773"/>
        <end position="1169"/>
    </location>
</feature>
<feature type="compositionally biased region" description="Low complexity" evidence="11">
    <location>
        <begin position="850"/>
        <end position="859"/>
    </location>
</feature>
<evidence type="ECO:0000256" key="2">
    <source>
        <dbReference type="ARBA" id="ARBA00004651"/>
    </source>
</evidence>
<feature type="region of interest" description="Disordered" evidence="11">
    <location>
        <begin position="29"/>
        <end position="49"/>
    </location>
</feature>
<dbReference type="Gene3D" id="3.40.190.160">
    <property type="match status" value="1"/>
</dbReference>
<evidence type="ECO:0000256" key="12">
    <source>
        <dbReference type="SAM" id="Phobius"/>
    </source>
</evidence>
<dbReference type="GO" id="GO:0071766">
    <property type="term" value="P:Actinobacterium-type cell wall biogenesis"/>
    <property type="evidence" value="ECO:0007669"/>
    <property type="project" value="InterPro"/>
</dbReference>
<comment type="similarity">
    <text evidence="3">Belongs to the emb family.</text>
</comment>
<gene>
    <name evidence="16" type="ORF">CGLY_15495</name>
</gene>
<evidence type="ECO:0000313" key="16">
    <source>
        <dbReference type="EMBL" id="AHW65535.1"/>
    </source>
</evidence>
<keyword evidence="17" id="KW-1185">Reference proteome</keyword>
<dbReference type="InterPro" id="IPR042486">
    <property type="entry name" value="Arabino_trans_C_2"/>
</dbReference>
<feature type="transmembrane region" description="Helical" evidence="12">
    <location>
        <begin position="752"/>
        <end position="773"/>
    </location>
</feature>
<dbReference type="EMBL" id="CP006842">
    <property type="protein sequence ID" value="AHW65535.1"/>
    <property type="molecule type" value="Genomic_DNA"/>
</dbReference>